<proteinExistence type="predicted"/>
<dbReference type="EMBL" id="FNAD01000007">
    <property type="protein sequence ID" value="SDD77801.1"/>
    <property type="molecule type" value="Genomic_DNA"/>
</dbReference>
<protein>
    <recommendedName>
        <fullName evidence="4">Secreted protein</fullName>
    </recommendedName>
</protein>
<evidence type="ECO:0000256" key="1">
    <source>
        <dbReference type="SAM" id="SignalP"/>
    </source>
</evidence>
<sequence length="93" mass="9268">MRIGAIAAAAITALTAGLIGAVSANAAPEGCEVECQVTGQWSGGFNANGRLCDGTVSEPQQSMTAIEQVAAMQPGWNVGNTLAASALRFLACG</sequence>
<gene>
    <name evidence="2" type="ORF">SAMN05216270_107186</name>
</gene>
<feature type="signal peptide" evidence="1">
    <location>
        <begin position="1"/>
        <end position="26"/>
    </location>
</feature>
<name>A0A1G6XIA9_9ACTN</name>
<dbReference type="AlphaFoldDB" id="A0A1G6XIA9"/>
<accession>A0A1G6XIA9</accession>
<evidence type="ECO:0008006" key="4">
    <source>
        <dbReference type="Google" id="ProtNLM"/>
    </source>
</evidence>
<keyword evidence="3" id="KW-1185">Reference proteome</keyword>
<evidence type="ECO:0000313" key="3">
    <source>
        <dbReference type="Proteomes" id="UP000198949"/>
    </source>
</evidence>
<keyword evidence="1" id="KW-0732">Signal</keyword>
<dbReference type="Proteomes" id="UP000198949">
    <property type="component" value="Unassembled WGS sequence"/>
</dbReference>
<reference evidence="3" key="1">
    <citation type="submission" date="2016-10" db="EMBL/GenBank/DDBJ databases">
        <authorList>
            <person name="Varghese N."/>
            <person name="Submissions S."/>
        </authorList>
    </citation>
    <scope>NUCLEOTIDE SEQUENCE [LARGE SCALE GENOMIC DNA]</scope>
    <source>
        <strain evidence="3">CGMCC 4.3516</strain>
    </source>
</reference>
<organism evidence="2 3">
    <name type="scientific">Glycomyces harbinensis</name>
    <dbReference type="NCBI Taxonomy" id="58114"/>
    <lineage>
        <taxon>Bacteria</taxon>
        <taxon>Bacillati</taxon>
        <taxon>Actinomycetota</taxon>
        <taxon>Actinomycetes</taxon>
        <taxon>Glycomycetales</taxon>
        <taxon>Glycomycetaceae</taxon>
        <taxon>Glycomyces</taxon>
    </lineage>
</organism>
<evidence type="ECO:0000313" key="2">
    <source>
        <dbReference type="EMBL" id="SDD77801.1"/>
    </source>
</evidence>
<feature type="chain" id="PRO_5011712374" description="Secreted protein" evidence="1">
    <location>
        <begin position="27"/>
        <end position="93"/>
    </location>
</feature>